<evidence type="ECO:0000313" key="2">
    <source>
        <dbReference type="Proteomes" id="UP001144978"/>
    </source>
</evidence>
<keyword evidence="2" id="KW-1185">Reference proteome</keyword>
<organism evidence="1 2">
    <name type="scientific">Trametes sanguinea</name>
    <dbReference type="NCBI Taxonomy" id="158606"/>
    <lineage>
        <taxon>Eukaryota</taxon>
        <taxon>Fungi</taxon>
        <taxon>Dikarya</taxon>
        <taxon>Basidiomycota</taxon>
        <taxon>Agaricomycotina</taxon>
        <taxon>Agaricomycetes</taxon>
        <taxon>Polyporales</taxon>
        <taxon>Polyporaceae</taxon>
        <taxon>Trametes</taxon>
    </lineage>
</organism>
<accession>A0ACC1Q7J8</accession>
<gene>
    <name evidence="1" type="ORF">NUW54_g2051</name>
</gene>
<name>A0ACC1Q7J8_9APHY</name>
<dbReference type="EMBL" id="JANSHE010000366">
    <property type="protein sequence ID" value="KAJ3011836.1"/>
    <property type="molecule type" value="Genomic_DNA"/>
</dbReference>
<sequence>MQFDAIETLALLHRPSAPAASGRPSACLHKRFHCYITSTSRGHARTSQGVHARKKHDTKQRKARSDTVQLAAAVAIGKRTVKSEESETKIAIRAWVSDVRTLLIDYVIRRSVHSTDRDGRSIIRLPPWRDIIVPVTLREDELMVQHHLADRLREERSKLTTTGLESRPSCSQPRLSD</sequence>
<protein>
    <submittedName>
        <fullName evidence="1">Uncharacterized protein</fullName>
    </submittedName>
</protein>
<reference evidence="1" key="1">
    <citation type="submission" date="2022-08" db="EMBL/GenBank/DDBJ databases">
        <title>Genome Sequence of Pycnoporus sanguineus.</title>
        <authorList>
            <person name="Buettner E."/>
        </authorList>
    </citation>
    <scope>NUCLEOTIDE SEQUENCE</scope>
    <source>
        <strain evidence="1">CG-C14</strain>
    </source>
</reference>
<evidence type="ECO:0000313" key="1">
    <source>
        <dbReference type="EMBL" id="KAJ3011836.1"/>
    </source>
</evidence>
<comment type="caution">
    <text evidence="1">The sequence shown here is derived from an EMBL/GenBank/DDBJ whole genome shotgun (WGS) entry which is preliminary data.</text>
</comment>
<dbReference type="Proteomes" id="UP001144978">
    <property type="component" value="Unassembled WGS sequence"/>
</dbReference>
<proteinExistence type="predicted"/>